<proteinExistence type="predicted"/>
<feature type="domain" description="DUF7222" evidence="1">
    <location>
        <begin position="64"/>
        <end position="160"/>
    </location>
</feature>
<organism evidence="2">
    <name type="scientific">uncultured Caudovirales phage</name>
    <dbReference type="NCBI Taxonomy" id="2100421"/>
    <lineage>
        <taxon>Viruses</taxon>
        <taxon>Duplodnaviria</taxon>
        <taxon>Heunggongvirae</taxon>
        <taxon>Uroviricota</taxon>
        <taxon>Caudoviricetes</taxon>
        <taxon>Peduoviridae</taxon>
        <taxon>Maltschvirus</taxon>
        <taxon>Maltschvirus maltsch</taxon>
    </lineage>
</organism>
<sequence length="168" mass="18257">MTLDTQDLARGADRSLYRVSTRATQLAIFRAASAIRWGGSDTGQICAYLRDLVELQAEEVEEFSTDQDLTGLANLREHGCSAGFSGLIYYHETAALYEKHHDAIWSIASRYAEDLGEKSPALILGQGVGPDHAQDHGVFANNAVWTTTEIATGAFLDALEELGVRVAL</sequence>
<evidence type="ECO:0000313" key="2">
    <source>
        <dbReference type="EMBL" id="CAB4152369.1"/>
    </source>
</evidence>
<dbReference type="InterPro" id="IPR055646">
    <property type="entry name" value="DUF7222"/>
</dbReference>
<dbReference type="Pfam" id="PF23864">
    <property type="entry name" value="DUF7222"/>
    <property type="match status" value="1"/>
</dbReference>
<gene>
    <name evidence="2" type="ORF">UFOVP613_11</name>
</gene>
<protein>
    <recommendedName>
        <fullName evidence="1">DUF7222 domain-containing protein</fullName>
    </recommendedName>
</protein>
<dbReference type="EMBL" id="LR796577">
    <property type="protein sequence ID" value="CAB4152369.1"/>
    <property type="molecule type" value="Genomic_DNA"/>
</dbReference>
<reference evidence="2" key="1">
    <citation type="submission" date="2020-04" db="EMBL/GenBank/DDBJ databases">
        <authorList>
            <person name="Chiriac C."/>
            <person name="Salcher M."/>
            <person name="Ghai R."/>
            <person name="Kavagutti S V."/>
        </authorList>
    </citation>
    <scope>NUCLEOTIDE SEQUENCE</scope>
</reference>
<accession>A0A6J5N9R7</accession>
<evidence type="ECO:0000259" key="1">
    <source>
        <dbReference type="Pfam" id="PF23864"/>
    </source>
</evidence>
<name>A0A6J5N9R7_9CAUD</name>